<proteinExistence type="inferred from homology"/>
<dbReference type="OrthoDB" id="445695at2759"/>
<comment type="catalytic activity">
    <reaction evidence="1">
        <text>an L-aminoacyl-L-amino acid + H2O = 2 an L-alpha-amino acid</text>
        <dbReference type="Rhea" id="RHEA:48940"/>
        <dbReference type="ChEBI" id="CHEBI:15377"/>
        <dbReference type="ChEBI" id="CHEBI:59869"/>
        <dbReference type="ChEBI" id="CHEBI:77460"/>
        <dbReference type="EC" id="3.4.13.19"/>
    </reaction>
</comment>
<dbReference type="STRING" id="669874.A0A1E4TRY6"/>
<dbReference type="InterPro" id="IPR008257">
    <property type="entry name" value="Pept_M19"/>
</dbReference>
<gene>
    <name evidence="2" type="ORF">PACTADRAFT_51312</name>
</gene>
<keyword evidence="1" id="KW-0645">Protease</keyword>
<keyword evidence="1" id="KW-0224">Dipeptidase</keyword>
<accession>A0A1E4TRY6</accession>
<evidence type="ECO:0000313" key="3">
    <source>
        <dbReference type="Proteomes" id="UP000094236"/>
    </source>
</evidence>
<keyword evidence="1" id="KW-0479">Metal-binding</keyword>
<keyword evidence="1" id="KW-0862">Zinc</keyword>
<reference evidence="3" key="1">
    <citation type="submission" date="2016-05" db="EMBL/GenBank/DDBJ databases">
        <title>Comparative genomics of biotechnologically important yeasts.</title>
        <authorList>
            <consortium name="DOE Joint Genome Institute"/>
            <person name="Riley R."/>
            <person name="Haridas S."/>
            <person name="Wolfe K.H."/>
            <person name="Lopes M.R."/>
            <person name="Hittinger C.T."/>
            <person name="Goker M."/>
            <person name="Salamov A."/>
            <person name="Wisecaver J."/>
            <person name="Long T.M."/>
            <person name="Aerts A.L."/>
            <person name="Barry K."/>
            <person name="Choi C."/>
            <person name="Clum A."/>
            <person name="Coughlan A.Y."/>
            <person name="Deshpande S."/>
            <person name="Douglass A.P."/>
            <person name="Hanson S.J."/>
            <person name="Klenk H.-P."/>
            <person name="Labutti K."/>
            <person name="Lapidus A."/>
            <person name="Lindquist E."/>
            <person name="Lipzen A."/>
            <person name="Meier-Kolthoff J.P."/>
            <person name="Ohm R.A."/>
            <person name="Otillar R.P."/>
            <person name="Pangilinan J."/>
            <person name="Peng Y."/>
            <person name="Rokas A."/>
            <person name="Rosa C.A."/>
            <person name="Scheuner C."/>
            <person name="Sibirny A.A."/>
            <person name="Slot J.C."/>
            <person name="Stielow J.B."/>
            <person name="Sun H."/>
            <person name="Kurtzman C.P."/>
            <person name="Blackwell M."/>
            <person name="Grigoriev I.V."/>
            <person name="Jeffries T.W."/>
        </authorList>
    </citation>
    <scope>NUCLEOTIDE SEQUENCE [LARGE SCALE GENOMIC DNA]</scope>
    <source>
        <strain evidence="3">NRRL Y-2460</strain>
    </source>
</reference>
<dbReference type="PANTHER" id="PTHR10443">
    <property type="entry name" value="MICROSOMAL DIPEPTIDASE"/>
    <property type="match status" value="1"/>
</dbReference>
<keyword evidence="1" id="KW-0378">Hydrolase</keyword>
<name>A0A1E4TRY6_PACTA</name>
<dbReference type="SUPFAM" id="SSF51556">
    <property type="entry name" value="Metallo-dependent hydrolases"/>
    <property type="match status" value="1"/>
</dbReference>
<dbReference type="InterPro" id="IPR032466">
    <property type="entry name" value="Metal_Hydrolase"/>
</dbReference>
<comment type="similarity">
    <text evidence="1">Belongs to the metallo-dependent hydrolases superfamily. Peptidase M19 family.</text>
</comment>
<evidence type="ECO:0000313" key="2">
    <source>
        <dbReference type="EMBL" id="ODV94484.1"/>
    </source>
</evidence>
<dbReference type="GO" id="GO:0046872">
    <property type="term" value="F:metal ion binding"/>
    <property type="evidence" value="ECO:0007669"/>
    <property type="project" value="UniProtKB-UniRule"/>
</dbReference>
<comment type="cofactor">
    <cofactor evidence="1">
        <name>Zn(2+)</name>
        <dbReference type="ChEBI" id="CHEBI:29105"/>
    </cofactor>
</comment>
<dbReference type="Gene3D" id="3.20.20.140">
    <property type="entry name" value="Metal-dependent hydrolases"/>
    <property type="match status" value="1"/>
</dbReference>
<dbReference type="AlphaFoldDB" id="A0A1E4TRY6"/>
<dbReference type="PROSITE" id="PS51365">
    <property type="entry name" value="RENAL_DIPEPTIDASE_2"/>
    <property type="match status" value="1"/>
</dbReference>
<dbReference type="PANTHER" id="PTHR10443:SF12">
    <property type="entry name" value="DIPEPTIDASE"/>
    <property type="match status" value="1"/>
</dbReference>
<dbReference type="Pfam" id="PF01244">
    <property type="entry name" value="Peptidase_M19"/>
    <property type="match status" value="1"/>
</dbReference>
<keyword evidence="1" id="KW-0482">Metalloprotease</keyword>
<dbReference type="GO" id="GO:0070573">
    <property type="term" value="F:metallodipeptidase activity"/>
    <property type="evidence" value="ECO:0007669"/>
    <property type="project" value="InterPro"/>
</dbReference>
<sequence>MVSAELNSDKTIYESRLTELLKETPIVDTHNDFPYILRVQLHDELHSCDFDFNGELQTHTSLPKFRKGKLGVQFFSVYIECKDYITEDGKEDFNKFNSAVRDTLEQIDVTKRLVNEYSDDMKFVNNSIEAMEAYKNGKIAVTLGVEGLHQVDLSLGVLREYFELGCRYITLTHNGDNPFATAASSIAAGLPDNGLTEYGKRCILEMNRLGMMVDLSHVSYKTMLDTLEVTQSPVIFSHSSAYHLTNHERNVRDDVLLKIKENDGVVCVNFYPAFIVPKDKSIKEVSIEDAVNHILHIVKITGSFRHVGFGSDFDGIPFGPIGLEDVSKYPDLIYKIMQAGATDQDIKGLMGGNTMRVWAKNEEISKKLIKKLGPKGIIEDNWKQRVWEFNSYSKDFPRLFENSFDIHKDSTIWKPKKDMFTKK</sequence>
<evidence type="ECO:0000256" key="1">
    <source>
        <dbReference type="RuleBase" id="RU341113"/>
    </source>
</evidence>
<organism evidence="2 3">
    <name type="scientific">Pachysolen tannophilus NRRL Y-2460</name>
    <dbReference type="NCBI Taxonomy" id="669874"/>
    <lineage>
        <taxon>Eukaryota</taxon>
        <taxon>Fungi</taxon>
        <taxon>Dikarya</taxon>
        <taxon>Ascomycota</taxon>
        <taxon>Saccharomycotina</taxon>
        <taxon>Pichiomycetes</taxon>
        <taxon>Pachysolenaceae</taxon>
        <taxon>Pachysolen</taxon>
    </lineage>
</organism>
<dbReference type="GO" id="GO:0006508">
    <property type="term" value="P:proteolysis"/>
    <property type="evidence" value="ECO:0007669"/>
    <property type="project" value="UniProtKB-KW"/>
</dbReference>
<protein>
    <recommendedName>
        <fullName evidence="1">Dipeptidase</fullName>
        <ecNumber evidence="1">3.4.13.19</ecNumber>
    </recommendedName>
</protein>
<dbReference type="EC" id="3.4.13.19" evidence="1"/>
<dbReference type="EMBL" id="KV454016">
    <property type="protein sequence ID" value="ODV94484.1"/>
    <property type="molecule type" value="Genomic_DNA"/>
</dbReference>
<dbReference type="CDD" id="cd01301">
    <property type="entry name" value="rDP_like"/>
    <property type="match status" value="1"/>
</dbReference>
<dbReference type="Proteomes" id="UP000094236">
    <property type="component" value="Unassembled WGS sequence"/>
</dbReference>
<keyword evidence="3" id="KW-1185">Reference proteome</keyword>